<keyword evidence="1" id="KW-0812">Transmembrane</keyword>
<evidence type="ECO:0000259" key="2">
    <source>
        <dbReference type="Pfam" id="PF14145"/>
    </source>
</evidence>
<dbReference type="EMBL" id="FNDD01000003">
    <property type="protein sequence ID" value="SDG81822.1"/>
    <property type="molecule type" value="Genomic_DNA"/>
</dbReference>
<keyword evidence="1" id="KW-0472">Membrane</keyword>
<feature type="domain" description="YrhK" evidence="2">
    <location>
        <begin position="27"/>
        <end position="81"/>
    </location>
</feature>
<sequence length="100" mass="11543">MAMQNISTQHSALLELDLGQEHVVIQRRYEALGALNDFLIAIWFFVGSCFFLFEDLMRIGTWLFILGSAQFLIKPTIKLISLVHVKRVYDRHNPNSPSHL</sequence>
<name>A0A1G7XC45_9VIBR</name>
<feature type="transmembrane region" description="Helical" evidence="1">
    <location>
        <begin position="59"/>
        <end position="77"/>
    </location>
</feature>
<dbReference type="RefSeq" id="WP_245696567.1">
    <property type="nucleotide sequence ID" value="NZ_FNDD01000003.1"/>
</dbReference>
<dbReference type="AlphaFoldDB" id="A0A1G7XC45"/>
<gene>
    <name evidence="3" type="ORF">SAMN04488136_10379</name>
</gene>
<keyword evidence="1" id="KW-1133">Transmembrane helix</keyword>
<dbReference type="Pfam" id="PF14145">
    <property type="entry name" value="YrhK"/>
    <property type="match status" value="1"/>
</dbReference>
<evidence type="ECO:0000313" key="4">
    <source>
        <dbReference type="Proteomes" id="UP000198854"/>
    </source>
</evidence>
<organism evidence="3 4">
    <name type="scientific">Vibrio xiamenensis</name>
    <dbReference type="NCBI Taxonomy" id="861298"/>
    <lineage>
        <taxon>Bacteria</taxon>
        <taxon>Pseudomonadati</taxon>
        <taxon>Pseudomonadota</taxon>
        <taxon>Gammaproteobacteria</taxon>
        <taxon>Vibrionales</taxon>
        <taxon>Vibrionaceae</taxon>
        <taxon>Vibrio</taxon>
    </lineage>
</organism>
<evidence type="ECO:0000313" key="3">
    <source>
        <dbReference type="EMBL" id="SDG81822.1"/>
    </source>
</evidence>
<keyword evidence="4" id="KW-1185">Reference proteome</keyword>
<accession>A0A1G7XC45</accession>
<feature type="transmembrane region" description="Helical" evidence="1">
    <location>
        <begin position="34"/>
        <end position="53"/>
    </location>
</feature>
<dbReference type="InterPro" id="IPR025424">
    <property type="entry name" value="YrhK_domain"/>
</dbReference>
<dbReference type="Proteomes" id="UP000198854">
    <property type="component" value="Unassembled WGS sequence"/>
</dbReference>
<dbReference type="STRING" id="861298.SAMN04488136_10379"/>
<proteinExistence type="predicted"/>
<reference evidence="4" key="1">
    <citation type="submission" date="2016-10" db="EMBL/GenBank/DDBJ databases">
        <authorList>
            <person name="Varghese N."/>
            <person name="Submissions S."/>
        </authorList>
    </citation>
    <scope>NUCLEOTIDE SEQUENCE [LARGE SCALE GENOMIC DNA]</scope>
    <source>
        <strain evidence="4">CGMCC 1.10228</strain>
    </source>
</reference>
<protein>
    <submittedName>
        <fullName evidence="3">YrhK-like protein</fullName>
    </submittedName>
</protein>
<evidence type="ECO:0000256" key="1">
    <source>
        <dbReference type="SAM" id="Phobius"/>
    </source>
</evidence>